<keyword evidence="2" id="KW-0472">Membrane</keyword>
<dbReference type="RefSeq" id="WP_301589357.1">
    <property type="nucleotide sequence ID" value="NZ_JAPFQI010000003.1"/>
</dbReference>
<dbReference type="EMBL" id="JAPFQI010000003">
    <property type="protein sequence ID" value="MCW8085463.1"/>
    <property type="molecule type" value="Genomic_DNA"/>
</dbReference>
<gene>
    <name evidence="3" type="ORF">OF850_07480</name>
</gene>
<keyword evidence="4" id="KW-1185">Reference proteome</keyword>
<accession>A0ABT3NUA6</accession>
<organism evidence="3 4">
    <name type="scientific">Sabulicella glaciei</name>
    <dbReference type="NCBI Taxonomy" id="2984948"/>
    <lineage>
        <taxon>Bacteria</taxon>
        <taxon>Pseudomonadati</taxon>
        <taxon>Pseudomonadota</taxon>
        <taxon>Alphaproteobacteria</taxon>
        <taxon>Acetobacterales</taxon>
        <taxon>Acetobacteraceae</taxon>
        <taxon>Sabulicella</taxon>
    </lineage>
</organism>
<keyword evidence="2" id="KW-0812">Transmembrane</keyword>
<evidence type="ECO:0000313" key="3">
    <source>
        <dbReference type="EMBL" id="MCW8085463.1"/>
    </source>
</evidence>
<proteinExistence type="predicted"/>
<feature type="transmembrane region" description="Helical" evidence="2">
    <location>
        <begin position="41"/>
        <end position="64"/>
    </location>
</feature>
<feature type="compositionally biased region" description="Pro residues" evidence="1">
    <location>
        <begin position="235"/>
        <end position="245"/>
    </location>
</feature>
<protein>
    <submittedName>
        <fullName evidence="3">Uncharacterized protein</fullName>
    </submittedName>
</protein>
<evidence type="ECO:0000256" key="1">
    <source>
        <dbReference type="SAM" id="MobiDB-lite"/>
    </source>
</evidence>
<reference evidence="3 4" key="1">
    <citation type="submission" date="2022-10" db="EMBL/GenBank/DDBJ databases">
        <title>Roseococcus glaciei nov., sp. nov., isolated from glacier.</title>
        <authorList>
            <person name="Liu Q."/>
            <person name="Xin Y.-H."/>
        </authorList>
    </citation>
    <scope>NUCLEOTIDE SEQUENCE [LARGE SCALE GENOMIC DNA]</scope>
    <source>
        <strain evidence="3 4">MDT2-1-1</strain>
    </source>
</reference>
<evidence type="ECO:0000313" key="4">
    <source>
        <dbReference type="Proteomes" id="UP001526430"/>
    </source>
</evidence>
<feature type="region of interest" description="Disordered" evidence="1">
    <location>
        <begin position="230"/>
        <end position="257"/>
    </location>
</feature>
<sequence>MPWLLTFFSGLLIGLGAATYSGVMASFAVDWLNVPSREGGAGYFVLFWILAGFVLGTVTGWIVCRVAGRHGVLRGFAMALLAVAAPITITGGLAWAQRDVAPLVAGRLVGLAVEVRLPLGVTPPAEPSLNSYVLLASGRQQNTAMGEILLEEAREEDGHWILPGQVLIHVTAEPRTLGVKVGGGRAQYFETGVPARPRTLDADWGPWRTPFHSIAEGEAPLEARLRLVRHRPPPRPEPPPPPPTPLEQTRPDPDAPTEEWFLRTSYASPAPLKAEALQLVRARPDFVPVLLAQIASTDHEAARRAMYLVGELDPPPAEAGDPIRARAAEVVRLAEAVDAEAEDSRDRLYEAAHVLATGVQAASFGLWRAGVDLRPELRAMAEAVHAREKGPPRDIADRSICIASYFDGLERGVTEPCR</sequence>
<evidence type="ECO:0000256" key="2">
    <source>
        <dbReference type="SAM" id="Phobius"/>
    </source>
</evidence>
<feature type="transmembrane region" description="Helical" evidence="2">
    <location>
        <begin position="76"/>
        <end position="96"/>
    </location>
</feature>
<name>A0ABT3NUA6_9PROT</name>
<keyword evidence="2" id="KW-1133">Transmembrane helix</keyword>
<comment type="caution">
    <text evidence="3">The sequence shown here is derived from an EMBL/GenBank/DDBJ whole genome shotgun (WGS) entry which is preliminary data.</text>
</comment>
<dbReference type="Proteomes" id="UP001526430">
    <property type="component" value="Unassembled WGS sequence"/>
</dbReference>